<feature type="region of interest" description="Disordered" evidence="2">
    <location>
        <begin position="269"/>
        <end position="302"/>
    </location>
</feature>
<gene>
    <name evidence="3" type="ORF">K8U77_03520</name>
</gene>
<evidence type="ECO:0000256" key="2">
    <source>
        <dbReference type="SAM" id="MobiDB-lite"/>
    </source>
</evidence>
<dbReference type="AlphaFoldDB" id="A0A9D2UWE2"/>
<evidence type="ECO:0000313" key="4">
    <source>
        <dbReference type="Proteomes" id="UP000786989"/>
    </source>
</evidence>
<dbReference type="InterPro" id="IPR005321">
    <property type="entry name" value="Peptidase_S58_DmpA"/>
</dbReference>
<dbReference type="Gene3D" id="3.60.70.12">
    <property type="entry name" value="L-amino peptidase D-ALA esterase/amidase"/>
    <property type="match status" value="2"/>
</dbReference>
<comment type="caution">
    <text evidence="3">The sequence shown here is derived from an EMBL/GenBank/DDBJ whole genome shotgun (WGS) entry which is preliminary data.</text>
</comment>
<reference evidence="3" key="2">
    <citation type="submission" date="2021-09" db="EMBL/GenBank/DDBJ databases">
        <authorList>
            <person name="Gilroy R."/>
        </authorList>
    </citation>
    <scope>NUCLEOTIDE SEQUENCE</scope>
    <source>
        <strain evidence="3">ChiGjej6B6-11269</strain>
    </source>
</reference>
<dbReference type="InterPro" id="IPR016117">
    <property type="entry name" value="ArgJ-like_dom_sf"/>
</dbReference>
<protein>
    <submittedName>
        <fullName evidence="3">P1 family peptidase</fullName>
    </submittedName>
</protein>
<feature type="compositionally biased region" description="Low complexity" evidence="2">
    <location>
        <begin position="284"/>
        <end position="300"/>
    </location>
</feature>
<dbReference type="SUPFAM" id="SSF56266">
    <property type="entry name" value="DmpA/ArgJ-like"/>
    <property type="match status" value="2"/>
</dbReference>
<reference evidence="3" key="1">
    <citation type="journal article" date="2021" name="PeerJ">
        <title>Extensive microbial diversity within the chicken gut microbiome revealed by metagenomics and culture.</title>
        <authorList>
            <person name="Gilroy R."/>
            <person name="Ravi A."/>
            <person name="Getino M."/>
            <person name="Pursley I."/>
            <person name="Horton D.L."/>
            <person name="Alikhan N.F."/>
            <person name="Baker D."/>
            <person name="Gharbi K."/>
            <person name="Hall N."/>
            <person name="Watson M."/>
            <person name="Adriaenssens E.M."/>
            <person name="Foster-Nyarko E."/>
            <person name="Jarju S."/>
            <person name="Secka A."/>
            <person name="Antonio M."/>
            <person name="Oren A."/>
            <person name="Chaudhuri R.R."/>
            <person name="La Ragione R."/>
            <person name="Hildebrand F."/>
            <person name="Pallen M.J."/>
        </authorList>
    </citation>
    <scope>NUCLEOTIDE SEQUENCE</scope>
    <source>
        <strain evidence="3">ChiGjej6B6-11269</strain>
    </source>
</reference>
<evidence type="ECO:0000313" key="3">
    <source>
        <dbReference type="EMBL" id="HJF65171.1"/>
    </source>
</evidence>
<dbReference type="GO" id="GO:0004177">
    <property type="term" value="F:aminopeptidase activity"/>
    <property type="evidence" value="ECO:0007669"/>
    <property type="project" value="TreeGrafter"/>
</dbReference>
<dbReference type="CDD" id="cd02252">
    <property type="entry name" value="nylC_like"/>
    <property type="match status" value="1"/>
</dbReference>
<comment type="similarity">
    <text evidence="1">Belongs to the peptidase S58 family.</text>
</comment>
<organism evidence="3 4">
    <name type="scientific">Slackia equolifaciens</name>
    <dbReference type="NCBI Taxonomy" id="498718"/>
    <lineage>
        <taxon>Bacteria</taxon>
        <taxon>Bacillati</taxon>
        <taxon>Actinomycetota</taxon>
        <taxon>Coriobacteriia</taxon>
        <taxon>Eggerthellales</taxon>
        <taxon>Eggerthellaceae</taxon>
        <taxon>Slackia</taxon>
    </lineage>
</organism>
<dbReference type="Pfam" id="PF03576">
    <property type="entry name" value="Peptidase_S58"/>
    <property type="match status" value="2"/>
</dbReference>
<evidence type="ECO:0000256" key="1">
    <source>
        <dbReference type="ARBA" id="ARBA00007068"/>
    </source>
</evidence>
<name>A0A9D2UWE2_9ACTN</name>
<dbReference type="PANTHER" id="PTHR36512:SF3">
    <property type="entry name" value="BLR5678 PROTEIN"/>
    <property type="match status" value="1"/>
</dbReference>
<feature type="compositionally biased region" description="Polar residues" evidence="2">
    <location>
        <begin position="164"/>
        <end position="175"/>
    </location>
</feature>
<dbReference type="Proteomes" id="UP000786989">
    <property type="component" value="Unassembled WGS sequence"/>
</dbReference>
<feature type="region of interest" description="Disordered" evidence="2">
    <location>
        <begin position="155"/>
        <end position="187"/>
    </location>
</feature>
<dbReference type="EMBL" id="DYWI01000055">
    <property type="protein sequence ID" value="HJF65171.1"/>
    <property type="molecule type" value="Genomic_DNA"/>
</dbReference>
<dbReference type="PANTHER" id="PTHR36512">
    <property type="entry name" value="D-AMINOPEPTIDASE"/>
    <property type="match status" value="1"/>
</dbReference>
<sequence>MTNAFEQASLCDMPEFLCGHAQDSQAATGCSVVVAPEGATCGVDVRGGGPATRVTDLLKPENMVEKVHAVVLSGGSAFGLAASTGVMEELASRGIGFEICGAHVPIVTGACLFDLPYGAAAYPDAAMGAAAARCAFAAKEGATLAAEMTARLVPGMKSKDARTTDQAGASDGSPSETHDGPAPLEGNIGAGCGATVGKMLAPEQATKSGLGVCGYRLGDVVAVAMVAVNALGTVVDESGTPIAGHRDSQERILNPLDPVLINAEAEANARRGNHGMKTEDADARPANAAAADPATSATNAGSKPCTNTTIGIVLTNATLTKAQAQKVSSIAHDAYARRIKPVHTSADGDTIFTMASGKMNAPFDTVAILATEAMDGAILRAVRGACAACGLPAARDLQG</sequence>
<proteinExistence type="inferred from homology"/>
<accession>A0A9D2UWE2</accession>